<name>C2KIJ5_LEUMC</name>
<comment type="activity regulation">
    <text evidence="10">Na(+) is not transported, but it plays an essential structural role and its presence is essential for fluoride channel function.</text>
</comment>
<feature type="binding site" evidence="10">
    <location>
        <position position="94"/>
    </location>
    <ligand>
        <name>Na(+)</name>
        <dbReference type="ChEBI" id="CHEBI:29101"/>
        <note>structural</note>
    </ligand>
</feature>
<sequence>MLNKHKIAKIEGMQNQKNFLTELLVTGLGGAIGGATRYLLGLVPIIGPMPVMTMLINWLGTLLLAMLGAYLASHRSRLERWQSFLGTGVLGGFTTFSTMIWQVHQQLFISVANALVYMILTLGGVLIMLKLGNYFGNKIGEAHV</sequence>
<keyword evidence="4 10" id="KW-1133">Transmembrane helix</keyword>
<dbReference type="InterPro" id="IPR003691">
    <property type="entry name" value="FluC"/>
</dbReference>
<keyword evidence="10" id="KW-0813">Transport</keyword>
<feature type="transmembrane region" description="Helical" evidence="10">
    <location>
        <begin position="84"/>
        <end position="101"/>
    </location>
</feature>
<evidence type="ECO:0000256" key="7">
    <source>
        <dbReference type="ARBA" id="ARBA00035120"/>
    </source>
</evidence>
<comment type="caution">
    <text evidence="11">The sequence shown here is derived from an EMBL/GenBank/DDBJ whole genome shotgun (WGS) entry which is preliminary data.</text>
</comment>
<keyword evidence="3 10" id="KW-0812">Transmembrane</keyword>
<comment type="subcellular location">
    <subcellularLocation>
        <location evidence="1 10">Cell membrane</location>
        <topology evidence="1 10">Multi-pass membrane protein</topology>
    </subcellularLocation>
</comment>
<feature type="transmembrane region" description="Helical" evidence="10">
    <location>
        <begin position="20"/>
        <end position="40"/>
    </location>
</feature>
<keyword evidence="10" id="KW-0406">Ion transport</keyword>
<dbReference type="GO" id="GO:0005886">
    <property type="term" value="C:plasma membrane"/>
    <property type="evidence" value="ECO:0007669"/>
    <property type="project" value="UniProtKB-SubCell"/>
</dbReference>
<feature type="transmembrane region" description="Helical" evidence="10">
    <location>
        <begin position="107"/>
        <end position="129"/>
    </location>
</feature>
<keyword evidence="2 10" id="KW-1003">Cell membrane</keyword>
<dbReference type="GO" id="GO:0140114">
    <property type="term" value="P:cellular detoxification of fluoride"/>
    <property type="evidence" value="ECO:0007669"/>
    <property type="project" value="UniProtKB-UniRule"/>
</dbReference>
<dbReference type="PANTHER" id="PTHR28259">
    <property type="entry name" value="FLUORIDE EXPORT PROTEIN 1-RELATED"/>
    <property type="match status" value="1"/>
</dbReference>
<evidence type="ECO:0000256" key="2">
    <source>
        <dbReference type="ARBA" id="ARBA00022475"/>
    </source>
</evidence>
<comment type="similarity">
    <text evidence="7 10">Belongs to the fluoride channel Fluc/FEX (TC 1.A.43) family.</text>
</comment>
<dbReference type="PANTHER" id="PTHR28259:SF1">
    <property type="entry name" value="FLUORIDE EXPORT PROTEIN 1-RELATED"/>
    <property type="match status" value="1"/>
</dbReference>
<dbReference type="HAMAP" id="MF_00454">
    <property type="entry name" value="FluC"/>
    <property type="match status" value="1"/>
</dbReference>
<dbReference type="GO" id="GO:0046872">
    <property type="term" value="F:metal ion binding"/>
    <property type="evidence" value="ECO:0007669"/>
    <property type="project" value="UniProtKB-KW"/>
</dbReference>
<feature type="binding site" evidence="10">
    <location>
        <position position="91"/>
    </location>
    <ligand>
        <name>Na(+)</name>
        <dbReference type="ChEBI" id="CHEBI:29101"/>
        <note>structural</note>
    </ligand>
</feature>
<evidence type="ECO:0000256" key="5">
    <source>
        <dbReference type="ARBA" id="ARBA00023136"/>
    </source>
</evidence>
<evidence type="ECO:0000256" key="6">
    <source>
        <dbReference type="ARBA" id="ARBA00023303"/>
    </source>
</evidence>
<keyword evidence="10" id="KW-0915">Sodium</keyword>
<dbReference type="Pfam" id="PF02537">
    <property type="entry name" value="CRCB"/>
    <property type="match status" value="1"/>
</dbReference>
<gene>
    <name evidence="10" type="primary">fluC</name>
    <name evidence="10" type="synonym">crcB</name>
    <name evidence="11" type="ORF">HMPREF0555_0461</name>
</gene>
<dbReference type="GO" id="GO:0062054">
    <property type="term" value="F:fluoride channel activity"/>
    <property type="evidence" value="ECO:0007669"/>
    <property type="project" value="UniProtKB-UniRule"/>
</dbReference>
<dbReference type="EMBL" id="ACKV01000016">
    <property type="protein sequence ID" value="EEJ42942.1"/>
    <property type="molecule type" value="Genomic_DNA"/>
</dbReference>
<comment type="function">
    <text evidence="9 10">Fluoride-specific ion channel. Important for reducing fluoride concentration in the cell, thus reducing its toxicity.</text>
</comment>
<evidence type="ECO:0000256" key="1">
    <source>
        <dbReference type="ARBA" id="ARBA00004651"/>
    </source>
</evidence>
<keyword evidence="6 10" id="KW-0407">Ion channel</keyword>
<evidence type="ECO:0000313" key="11">
    <source>
        <dbReference type="EMBL" id="EEJ42942.1"/>
    </source>
</evidence>
<evidence type="ECO:0000256" key="4">
    <source>
        <dbReference type="ARBA" id="ARBA00022989"/>
    </source>
</evidence>
<comment type="catalytic activity">
    <reaction evidence="8">
        <text>fluoride(in) = fluoride(out)</text>
        <dbReference type="Rhea" id="RHEA:76159"/>
        <dbReference type="ChEBI" id="CHEBI:17051"/>
    </reaction>
    <physiologicalReaction direction="left-to-right" evidence="8">
        <dbReference type="Rhea" id="RHEA:76160"/>
    </physiologicalReaction>
</comment>
<proteinExistence type="inferred from homology"/>
<reference evidence="11 12" key="1">
    <citation type="submission" date="2009-04" db="EMBL/GenBank/DDBJ databases">
        <authorList>
            <person name="Qin X."/>
            <person name="Bachman B."/>
            <person name="Battles P."/>
            <person name="Bell A."/>
            <person name="Bess C."/>
            <person name="Bickham C."/>
            <person name="Chaboub L."/>
            <person name="Chen D."/>
            <person name="Coyle M."/>
            <person name="Deiros D.R."/>
            <person name="Dinh H."/>
            <person name="Forbes L."/>
            <person name="Fowler G."/>
            <person name="Francisco L."/>
            <person name="Fu Q."/>
            <person name="Gubbala S."/>
            <person name="Hale W."/>
            <person name="Han Y."/>
            <person name="Hemphill L."/>
            <person name="Highlander S.K."/>
            <person name="Hirani K."/>
            <person name="Hogues M."/>
            <person name="Jackson L."/>
            <person name="Jakkamsetti A."/>
            <person name="Javaid M."/>
            <person name="Jiang H."/>
            <person name="Korchina V."/>
            <person name="Kovar C."/>
            <person name="Lara F."/>
            <person name="Lee S."/>
            <person name="Mata R."/>
            <person name="Mathew T."/>
            <person name="Moen C."/>
            <person name="Morales K."/>
            <person name="Munidasa M."/>
            <person name="Nazareth L."/>
            <person name="Ngo R."/>
            <person name="Nguyen L."/>
            <person name="Okwuonu G."/>
            <person name="Ongeri F."/>
            <person name="Patil S."/>
            <person name="Petrosino J."/>
            <person name="Pham C."/>
            <person name="Pham P."/>
            <person name="Pu L.-L."/>
            <person name="Puazo M."/>
            <person name="Raj R."/>
            <person name="Reid J."/>
            <person name="Rouhana J."/>
            <person name="Saada N."/>
            <person name="Shang Y."/>
            <person name="Simmons D."/>
            <person name="Thornton R."/>
            <person name="Warren J."/>
            <person name="Weissenberger G."/>
            <person name="Zhang J."/>
            <person name="Zhang L."/>
            <person name="Zhou C."/>
            <person name="Zhu D."/>
            <person name="Muzny D."/>
            <person name="Worley K."/>
            <person name="Gibbs R."/>
        </authorList>
    </citation>
    <scope>NUCLEOTIDE SEQUENCE [LARGE SCALE GENOMIC DNA]</scope>
    <source>
        <strain evidence="11 12">ATCC 19254</strain>
    </source>
</reference>
<protein>
    <recommendedName>
        <fullName evidence="10">Fluoride-specific ion channel FluC</fullName>
    </recommendedName>
</protein>
<dbReference type="Proteomes" id="UP000004283">
    <property type="component" value="Unassembled WGS sequence"/>
</dbReference>
<evidence type="ECO:0000256" key="10">
    <source>
        <dbReference type="HAMAP-Rule" id="MF_00454"/>
    </source>
</evidence>
<evidence type="ECO:0000256" key="3">
    <source>
        <dbReference type="ARBA" id="ARBA00022692"/>
    </source>
</evidence>
<dbReference type="HOGENOM" id="CLU_114342_1_2_9"/>
<feature type="transmembrane region" description="Helical" evidence="10">
    <location>
        <begin position="52"/>
        <end position="72"/>
    </location>
</feature>
<evidence type="ECO:0000313" key="12">
    <source>
        <dbReference type="Proteomes" id="UP000004283"/>
    </source>
</evidence>
<keyword evidence="10" id="KW-0479">Metal-binding</keyword>
<evidence type="ECO:0000256" key="8">
    <source>
        <dbReference type="ARBA" id="ARBA00035585"/>
    </source>
</evidence>
<accession>C2KIJ5</accession>
<organism evidence="11 12">
    <name type="scientific">Leuconostoc mesenteroides subsp. cremoris ATCC 19254</name>
    <dbReference type="NCBI Taxonomy" id="586220"/>
    <lineage>
        <taxon>Bacteria</taxon>
        <taxon>Bacillati</taxon>
        <taxon>Bacillota</taxon>
        <taxon>Bacilli</taxon>
        <taxon>Lactobacillales</taxon>
        <taxon>Lactobacillaceae</taxon>
        <taxon>Leuconostoc</taxon>
    </lineage>
</organism>
<evidence type="ECO:0000256" key="9">
    <source>
        <dbReference type="ARBA" id="ARBA00049940"/>
    </source>
</evidence>
<keyword evidence="5 10" id="KW-0472">Membrane</keyword>
<dbReference type="AlphaFoldDB" id="C2KIJ5"/>